<evidence type="ECO:0000256" key="1">
    <source>
        <dbReference type="ARBA" id="ARBA00000799"/>
    </source>
</evidence>
<accession>A0A4P8QQB0</accession>
<comment type="catalytic activity">
    <reaction evidence="1">
        <text>chorismate = isochorismate</text>
        <dbReference type="Rhea" id="RHEA:18985"/>
        <dbReference type="ChEBI" id="CHEBI:29748"/>
        <dbReference type="ChEBI" id="CHEBI:29780"/>
        <dbReference type="EC" id="5.4.4.2"/>
    </reaction>
</comment>
<evidence type="ECO:0000256" key="5">
    <source>
        <dbReference type="ARBA" id="ARBA00041564"/>
    </source>
</evidence>
<evidence type="ECO:0000256" key="3">
    <source>
        <dbReference type="ARBA" id="ARBA00012824"/>
    </source>
</evidence>
<evidence type="ECO:0000259" key="6">
    <source>
        <dbReference type="Pfam" id="PF00425"/>
    </source>
</evidence>
<reference evidence="7 8" key="1">
    <citation type="submission" date="2018-11" db="EMBL/GenBank/DDBJ databases">
        <title>Genome sequences of Brenneria nigrifluens and Brenneria rubrifaciens.</title>
        <authorList>
            <person name="Poret-Peterson A.T."/>
            <person name="McClean A.E."/>
            <person name="Kluepfel D.A."/>
        </authorList>
    </citation>
    <scope>NUCLEOTIDE SEQUENCE [LARGE SCALE GENOMIC DNA]</scope>
    <source>
        <strain evidence="7 8">6D370</strain>
    </source>
</reference>
<sequence>MDTLIIETDTFSGLSYAEQSTFLYASEHRSLLASGFFERLSSPVSGEEDQEKRLHSTLAQAFERARSAGQTLPVVVGAIPFDTRRPSCLYIPEHYRVTTKSNLMSQARRQENAPSRVVGIKSVPDEAQFKAAVAEAVAHFQAGKLSKAVLSRILDIELAEPINAHKIMNNLMVQNPGGYHFSLPLPDGSILLGASPELLLRKQGKMIYSNPLAGSACRMNDPHLDHLNSQQLLRSSKDRHEHRLVVDDIRQRLMPLCLALTIPDAPSLMSTASMWHLSTAINGELARPDMTALQVACQLHPTPALCGFPTEEARRLIADLEPHERGVFSGIVGWCDANGDGEWAIVIRCGTIRRQHVRLFAGAGIVAASVPEEEWGETAAKLNTMLNAFGLNSGVNAL</sequence>
<dbReference type="SUPFAM" id="SSF56322">
    <property type="entry name" value="ADC synthase"/>
    <property type="match status" value="1"/>
</dbReference>
<evidence type="ECO:0000256" key="2">
    <source>
        <dbReference type="ARBA" id="ARBA00005297"/>
    </source>
</evidence>
<proteinExistence type="inferred from homology"/>
<dbReference type="InterPro" id="IPR015890">
    <property type="entry name" value="Chorismate_C"/>
</dbReference>
<dbReference type="KEGG" id="brb:EH207_01800"/>
<evidence type="ECO:0000313" key="8">
    <source>
        <dbReference type="Proteomes" id="UP000299580"/>
    </source>
</evidence>
<dbReference type="InterPro" id="IPR005801">
    <property type="entry name" value="ADC_synthase"/>
</dbReference>
<name>A0A4P8QQB0_9GAMM</name>
<dbReference type="NCBIfam" id="TIGR00543">
    <property type="entry name" value="isochor_syn"/>
    <property type="match status" value="1"/>
</dbReference>
<dbReference type="Proteomes" id="UP000299580">
    <property type="component" value="Chromosome"/>
</dbReference>
<keyword evidence="4 7" id="KW-0413">Isomerase</keyword>
<dbReference type="Pfam" id="PF00425">
    <property type="entry name" value="Chorismate_bind"/>
    <property type="match status" value="1"/>
</dbReference>
<dbReference type="PANTHER" id="PTHR42839">
    <property type="entry name" value="ISOCHORISMATE SYNTHASE ENTC"/>
    <property type="match status" value="1"/>
</dbReference>
<dbReference type="AlphaFoldDB" id="A0A4P8QQB0"/>
<evidence type="ECO:0000313" key="7">
    <source>
        <dbReference type="EMBL" id="QCR07400.1"/>
    </source>
</evidence>
<dbReference type="RefSeq" id="WP_137712481.1">
    <property type="nucleotide sequence ID" value="NZ_CP034035.1"/>
</dbReference>
<dbReference type="GO" id="GO:0008909">
    <property type="term" value="F:isochorismate synthase activity"/>
    <property type="evidence" value="ECO:0007669"/>
    <property type="project" value="UniProtKB-EC"/>
</dbReference>
<dbReference type="InterPro" id="IPR004561">
    <property type="entry name" value="IsoChor_synthase"/>
</dbReference>
<protein>
    <recommendedName>
        <fullName evidence="3">isochorismate synthase</fullName>
        <ecNumber evidence="3">5.4.4.2</ecNumber>
    </recommendedName>
    <alternativeName>
        <fullName evidence="5">Isochorismate mutase</fullName>
    </alternativeName>
</protein>
<dbReference type="EMBL" id="CP034035">
    <property type="protein sequence ID" value="QCR07400.1"/>
    <property type="molecule type" value="Genomic_DNA"/>
</dbReference>
<dbReference type="OrthoDB" id="9806579at2"/>
<feature type="domain" description="Chorismate-utilising enzyme C-terminal" evidence="6">
    <location>
        <begin position="126"/>
        <end position="381"/>
    </location>
</feature>
<dbReference type="EC" id="5.4.4.2" evidence="3"/>
<dbReference type="PANTHER" id="PTHR42839:SF2">
    <property type="entry name" value="ISOCHORISMATE SYNTHASE ENTC"/>
    <property type="match status" value="1"/>
</dbReference>
<evidence type="ECO:0000256" key="4">
    <source>
        <dbReference type="ARBA" id="ARBA00023235"/>
    </source>
</evidence>
<gene>
    <name evidence="7" type="ORF">EH207_01800</name>
</gene>
<comment type="similarity">
    <text evidence="2">Belongs to the isochorismate synthase family.</text>
</comment>
<dbReference type="Gene3D" id="3.60.120.10">
    <property type="entry name" value="Anthranilate synthase"/>
    <property type="match status" value="1"/>
</dbReference>
<keyword evidence="8" id="KW-1185">Reference proteome</keyword>
<organism evidence="7 8">
    <name type="scientific">Brenneria rubrifaciens</name>
    <dbReference type="NCBI Taxonomy" id="55213"/>
    <lineage>
        <taxon>Bacteria</taxon>
        <taxon>Pseudomonadati</taxon>
        <taxon>Pseudomonadota</taxon>
        <taxon>Gammaproteobacteria</taxon>
        <taxon>Enterobacterales</taxon>
        <taxon>Pectobacteriaceae</taxon>
        <taxon>Brenneria</taxon>
    </lineage>
</organism>